<name>D1CDD4_THET1</name>
<dbReference type="Proteomes" id="UP000000323">
    <property type="component" value="Chromosome 1"/>
</dbReference>
<comment type="pathway">
    <text evidence="18">Nucleotide-sugar biosynthesis; UDP-N-acetyl-alpha-D-glucosamine biosynthesis; N-acetyl-alpha-D-glucosamine 1-phosphate from alpha-D-glucosamine 6-phosphate (route II): step 2/2.</text>
</comment>
<dbReference type="CDD" id="cd02540">
    <property type="entry name" value="GT2_GlmU_N_bac"/>
    <property type="match status" value="1"/>
</dbReference>
<comment type="similarity">
    <text evidence="3 18">In the N-terminal section; belongs to the N-acetylglucosamine-1-phosphate uridyltransferase family.</text>
</comment>
<dbReference type="UniPathway" id="UPA00973"/>
<feature type="binding site" evidence="18">
    <location>
        <position position="251"/>
    </location>
    <ligand>
        <name>Mg(2+)</name>
        <dbReference type="ChEBI" id="CHEBI:18420"/>
    </ligand>
</feature>
<comment type="catalytic activity">
    <reaction evidence="15 18">
        <text>alpha-D-glucosamine 1-phosphate + acetyl-CoA = N-acetyl-alpha-D-glucosamine 1-phosphate + CoA + H(+)</text>
        <dbReference type="Rhea" id="RHEA:13725"/>
        <dbReference type="ChEBI" id="CHEBI:15378"/>
        <dbReference type="ChEBI" id="CHEBI:57287"/>
        <dbReference type="ChEBI" id="CHEBI:57288"/>
        <dbReference type="ChEBI" id="CHEBI:57776"/>
        <dbReference type="ChEBI" id="CHEBI:58516"/>
        <dbReference type="EC" id="2.3.1.157"/>
    </reaction>
</comment>
<feature type="domain" description="MobA-like NTP transferase" evidence="20">
    <location>
        <begin position="8"/>
        <end position="132"/>
    </location>
</feature>
<feature type="region of interest" description="Pyrophosphorylase" evidence="18">
    <location>
        <begin position="1"/>
        <end position="253"/>
    </location>
</feature>
<feature type="binding site" evidence="18">
    <location>
        <position position="389"/>
    </location>
    <ligand>
        <name>UDP-N-acetyl-alpha-D-glucosamine</name>
        <dbReference type="ChEBI" id="CHEBI:57705"/>
    </ligand>
</feature>
<evidence type="ECO:0000256" key="8">
    <source>
        <dbReference type="ARBA" id="ARBA00022737"/>
    </source>
</evidence>
<evidence type="ECO:0000256" key="19">
    <source>
        <dbReference type="SAM" id="MobiDB-lite"/>
    </source>
</evidence>
<keyword evidence="7 18" id="KW-0479">Metal-binding</keyword>
<keyword evidence="8 18" id="KW-0677">Repeat</keyword>
<dbReference type="Gene3D" id="2.160.10.10">
    <property type="entry name" value="Hexapeptide repeat proteins"/>
    <property type="match status" value="1"/>
</dbReference>
<feature type="binding site" evidence="18">
    <location>
        <position position="374"/>
    </location>
    <ligand>
        <name>UDP-N-acetyl-alpha-D-glucosamine</name>
        <dbReference type="ChEBI" id="CHEBI:57705"/>
    </ligand>
</feature>
<dbReference type="EMBL" id="CP001825">
    <property type="protein sequence ID" value="ACZ40940.1"/>
    <property type="molecule type" value="Genomic_DNA"/>
</dbReference>
<dbReference type="PANTHER" id="PTHR43584:SF3">
    <property type="entry name" value="BIFUNCTIONAL PROTEIN GLMU"/>
    <property type="match status" value="1"/>
</dbReference>
<dbReference type="InterPro" id="IPR038009">
    <property type="entry name" value="GlmU_C_LbH"/>
</dbReference>
<protein>
    <recommendedName>
        <fullName evidence="18">Bifunctional protein GlmU</fullName>
    </recommendedName>
    <domain>
        <recommendedName>
            <fullName evidence="18">UDP-N-acetylglucosamine pyrophosphorylase</fullName>
            <ecNumber evidence="18">2.7.7.23</ecNumber>
        </recommendedName>
        <alternativeName>
            <fullName evidence="18">N-acetylglucosamine-1-phosphate uridyltransferase</fullName>
        </alternativeName>
    </domain>
    <domain>
        <recommendedName>
            <fullName evidence="18">Glucosamine-1-phosphate N-acetyltransferase</fullName>
            <ecNumber evidence="18">2.3.1.157</ecNumber>
        </recommendedName>
    </domain>
</protein>
<dbReference type="UniPathway" id="UPA00113">
    <property type="reaction ID" value="UER00532"/>
</dbReference>
<feature type="binding site" evidence="18">
    <location>
        <position position="446"/>
    </location>
    <ligand>
        <name>acetyl-CoA</name>
        <dbReference type="ChEBI" id="CHEBI:57288"/>
    </ligand>
</feature>
<proteinExistence type="inferred from homology"/>
<evidence type="ECO:0000256" key="2">
    <source>
        <dbReference type="ARBA" id="ARBA00007707"/>
    </source>
</evidence>
<dbReference type="GO" id="GO:0009245">
    <property type="term" value="P:lipid A biosynthetic process"/>
    <property type="evidence" value="ECO:0007669"/>
    <property type="project" value="UniProtKB-UniRule"/>
</dbReference>
<dbReference type="GO" id="GO:0003977">
    <property type="term" value="F:UDP-N-acetylglucosamine diphosphorylase activity"/>
    <property type="evidence" value="ECO:0007669"/>
    <property type="project" value="UniProtKB-UniRule"/>
</dbReference>
<feature type="binding site" evidence="18">
    <location>
        <position position="139"/>
    </location>
    <ligand>
        <name>UDP-N-acetyl-alpha-D-glucosamine</name>
        <dbReference type="ChEBI" id="CHEBI:57705"/>
    </ligand>
</feature>
<feature type="binding site" evidence="18">
    <location>
        <position position="76"/>
    </location>
    <ligand>
        <name>UDP-N-acetyl-alpha-D-glucosamine</name>
        <dbReference type="ChEBI" id="CHEBI:57705"/>
    </ligand>
</feature>
<feature type="binding site" evidence="18">
    <location>
        <position position="105"/>
    </location>
    <ligand>
        <name>Mg(2+)</name>
        <dbReference type="ChEBI" id="CHEBI:18420"/>
    </ligand>
</feature>
<dbReference type="InterPro" id="IPR011004">
    <property type="entry name" value="Trimer_LpxA-like_sf"/>
</dbReference>
<dbReference type="InterPro" id="IPR001451">
    <property type="entry name" value="Hexapep"/>
</dbReference>
<comment type="similarity">
    <text evidence="2 18">In the C-terminal section; belongs to the transferase hexapeptide repeat family.</text>
</comment>
<dbReference type="SUPFAM" id="SSF53448">
    <property type="entry name" value="Nucleotide-diphospho-sugar transferases"/>
    <property type="match status" value="1"/>
</dbReference>
<feature type="binding site" evidence="18">
    <location>
        <position position="154"/>
    </location>
    <ligand>
        <name>UDP-N-acetyl-alpha-D-glucosamine</name>
        <dbReference type="ChEBI" id="CHEBI:57705"/>
    </ligand>
</feature>
<comment type="subcellular location">
    <subcellularLocation>
        <location evidence="1 18">Cytoplasm</location>
    </subcellularLocation>
</comment>
<feature type="binding site" evidence="18">
    <location>
        <begin position="103"/>
        <end position="105"/>
    </location>
    <ligand>
        <name>UDP-N-acetyl-alpha-D-glucosamine</name>
        <dbReference type="ChEBI" id="CHEBI:57705"/>
    </ligand>
</feature>
<comment type="catalytic activity">
    <reaction evidence="16 18">
        <text>N-acetyl-alpha-D-glucosamine 1-phosphate + UTP + H(+) = UDP-N-acetyl-alpha-D-glucosamine + diphosphate</text>
        <dbReference type="Rhea" id="RHEA:13509"/>
        <dbReference type="ChEBI" id="CHEBI:15378"/>
        <dbReference type="ChEBI" id="CHEBI:33019"/>
        <dbReference type="ChEBI" id="CHEBI:46398"/>
        <dbReference type="ChEBI" id="CHEBI:57705"/>
        <dbReference type="ChEBI" id="CHEBI:57776"/>
        <dbReference type="EC" id="2.7.7.23"/>
    </reaction>
</comment>
<dbReference type="CDD" id="cd03353">
    <property type="entry name" value="LbH_GlmU_C"/>
    <property type="match status" value="1"/>
</dbReference>
<feature type="binding site" evidence="18">
    <location>
        <position position="251"/>
    </location>
    <ligand>
        <name>UDP-N-acetyl-alpha-D-glucosamine</name>
        <dbReference type="ChEBI" id="CHEBI:57705"/>
    </ligand>
</feature>
<feature type="binding site" evidence="18">
    <location>
        <position position="356"/>
    </location>
    <ligand>
        <name>UDP-N-acetyl-alpha-D-glucosamine</name>
        <dbReference type="ChEBI" id="CHEBI:57705"/>
    </ligand>
</feature>
<dbReference type="STRING" id="525904.Tter_0017"/>
<comment type="pathway">
    <text evidence="18">Nucleotide-sugar biosynthesis; UDP-N-acetyl-alpha-D-glucosamine biosynthesis; UDP-N-acetyl-alpha-D-glucosamine from N-acetyl-alpha-D-glucosamine 1-phosphate: step 1/1.</text>
</comment>
<dbReference type="PANTHER" id="PTHR43584">
    <property type="entry name" value="NUCLEOTIDYL TRANSFERASE"/>
    <property type="match status" value="1"/>
</dbReference>
<keyword evidence="4 18" id="KW-0963">Cytoplasm</keyword>
<reference evidence="22" key="1">
    <citation type="journal article" date="2010" name="Stand. Genomic Sci.">
        <title>Complete genome sequence of 'Thermobaculum terrenum' type strain (YNP1).</title>
        <authorList>
            <person name="Kiss H."/>
            <person name="Cleland D."/>
            <person name="Lapidus A."/>
            <person name="Lucas S."/>
            <person name="Glavina Del Rio T."/>
            <person name="Nolan M."/>
            <person name="Tice H."/>
            <person name="Han C."/>
            <person name="Goodwin L."/>
            <person name="Pitluck S."/>
            <person name="Liolios K."/>
            <person name="Ivanova N."/>
            <person name="Mavromatis K."/>
            <person name="Ovchinnikova G."/>
            <person name="Pati A."/>
            <person name="Chen A."/>
            <person name="Palaniappan K."/>
            <person name="Land M."/>
            <person name="Hauser L."/>
            <person name="Chang Y."/>
            <person name="Jeffries C."/>
            <person name="Lu M."/>
            <person name="Brettin T."/>
            <person name="Detter J."/>
            <person name="Goker M."/>
            <person name="Tindall B."/>
            <person name="Beck B."/>
            <person name="McDermott T."/>
            <person name="Woyke T."/>
            <person name="Bristow J."/>
            <person name="Eisen J."/>
            <person name="Markowitz V."/>
            <person name="Hugenholtz P."/>
            <person name="Kyrpides N."/>
            <person name="Klenk H."/>
            <person name="Cheng J."/>
        </authorList>
    </citation>
    <scope>NUCLEOTIDE SEQUENCE [LARGE SCALE GENOMIC DNA]</scope>
    <source>
        <strain evidence="22">ATCC BAA-798 / YNP1</strain>
    </source>
</reference>
<evidence type="ECO:0000256" key="15">
    <source>
        <dbReference type="ARBA" id="ARBA00048247"/>
    </source>
</evidence>
<dbReference type="InterPro" id="IPR025877">
    <property type="entry name" value="MobA-like_NTP_Trfase"/>
</dbReference>
<dbReference type="GO" id="GO:0000287">
    <property type="term" value="F:magnesium ion binding"/>
    <property type="evidence" value="ECO:0007669"/>
    <property type="project" value="UniProtKB-UniRule"/>
</dbReference>
<feature type="binding site" evidence="18">
    <location>
        <begin position="409"/>
        <end position="410"/>
    </location>
    <ligand>
        <name>acetyl-CoA</name>
        <dbReference type="ChEBI" id="CHEBI:57288"/>
    </ligand>
</feature>
<dbReference type="GO" id="GO:0009252">
    <property type="term" value="P:peptidoglycan biosynthetic process"/>
    <property type="evidence" value="ECO:0007669"/>
    <property type="project" value="UniProtKB-UniRule"/>
</dbReference>
<gene>
    <name evidence="18" type="primary">glmU</name>
    <name evidence="21" type="ordered locus">Tter_0017</name>
</gene>
<dbReference type="InterPro" id="IPR029044">
    <property type="entry name" value="Nucleotide-diphossugar_trans"/>
</dbReference>
<evidence type="ECO:0000256" key="18">
    <source>
        <dbReference type="HAMAP-Rule" id="MF_01631"/>
    </source>
</evidence>
<evidence type="ECO:0000256" key="12">
    <source>
        <dbReference type="ARBA" id="ARBA00023268"/>
    </source>
</evidence>
<dbReference type="GO" id="GO:0000902">
    <property type="term" value="P:cell morphogenesis"/>
    <property type="evidence" value="ECO:0007669"/>
    <property type="project" value="UniProtKB-UniRule"/>
</dbReference>
<evidence type="ECO:0000256" key="13">
    <source>
        <dbReference type="ARBA" id="ARBA00023315"/>
    </source>
</evidence>
<keyword evidence="22" id="KW-1185">Reference proteome</keyword>
<keyword evidence="9 18" id="KW-0460">Magnesium</keyword>
<evidence type="ECO:0000256" key="16">
    <source>
        <dbReference type="ARBA" id="ARBA00048493"/>
    </source>
</evidence>
<dbReference type="GO" id="GO:0005737">
    <property type="term" value="C:cytoplasm"/>
    <property type="evidence" value="ECO:0007669"/>
    <property type="project" value="UniProtKB-SubCell"/>
</dbReference>
<feature type="region of interest" description="N-acetyltransferase" evidence="18">
    <location>
        <begin position="275"/>
        <end position="485"/>
    </location>
</feature>
<accession>D1CDD4</accession>
<comment type="caution">
    <text evidence="18">Lacks conserved residue(s) required for the propagation of feature annotation.</text>
</comment>
<feature type="binding site" evidence="18">
    <location>
        <begin position="81"/>
        <end position="82"/>
    </location>
    <ligand>
        <name>UDP-N-acetyl-alpha-D-glucosamine</name>
        <dbReference type="ChEBI" id="CHEBI:57705"/>
    </ligand>
</feature>
<dbReference type="InterPro" id="IPR050065">
    <property type="entry name" value="GlmU-like"/>
</dbReference>
<evidence type="ECO:0000256" key="9">
    <source>
        <dbReference type="ARBA" id="ARBA00022842"/>
    </source>
</evidence>
<evidence type="ECO:0000256" key="11">
    <source>
        <dbReference type="ARBA" id="ARBA00022984"/>
    </source>
</evidence>
<dbReference type="Gene3D" id="3.90.550.10">
    <property type="entry name" value="Spore Coat Polysaccharide Biosynthesis Protein SpsA, Chain A"/>
    <property type="match status" value="1"/>
</dbReference>
<dbReference type="AlphaFoldDB" id="D1CDD4"/>
<dbReference type="HOGENOM" id="CLU_029499_15_2_0"/>
<feature type="binding site" evidence="18">
    <location>
        <begin position="10"/>
        <end position="13"/>
    </location>
    <ligand>
        <name>UDP-N-acetyl-alpha-D-glucosamine</name>
        <dbReference type="ChEBI" id="CHEBI:57705"/>
    </ligand>
</feature>
<feature type="binding site" evidence="18">
    <location>
        <position position="403"/>
    </location>
    <ligand>
        <name>acetyl-CoA</name>
        <dbReference type="ChEBI" id="CHEBI:57288"/>
    </ligand>
</feature>
<evidence type="ECO:0000256" key="10">
    <source>
        <dbReference type="ARBA" id="ARBA00022960"/>
    </source>
</evidence>
<dbReference type="RefSeq" id="WP_012873975.1">
    <property type="nucleotide sequence ID" value="NC_013525.1"/>
</dbReference>
<keyword evidence="14 18" id="KW-0961">Cell wall biogenesis/degradation</keyword>
<dbReference type="EC" id="2.3.1.157" evidence="18"/>
<comment type="function">
    <text evidence="17 18">Catalyzes the last two sequential reactions in the de novo biosynthetic pathway for UDP-N-acetylglucosamine (UDP-GlcNAc). The C-terminal domain catalyzes the transfer of acetyl group from acetyl coenzyme A to glucosamine-1-phosphate (GlcN-1-P) to produce N-acetylglucosamine-1-phosphate (GlcNAc-1-P), which is converted into UDP-GlcNAc by the transfer of uridine 5-monophosphate (from uridine 5-triphosphate), a reaction catalyzed by the N-terminal domain.</text>
</comment>
<feature type="region of interest" description="Disordered" evidence="19">
    <location>
        <begin position="465"/>
        <end position="485"/>
    </location>
</feature>
<dbReference type="GO" id="GO:0016020">
    <property type="term" value="C:membrane"/>
    <property type="evidence" value="ECO:0007669"/>
    <property type="project" value="GOC"/>
</dbReference>
<dbReference type="OrthoDB" id="9775031at2"/>
<evidence type="ECO:0000256" key="7">
    <source>
        <dbReference type="ARBA" id="ARBA00022723"/>
    </source>
</evidence>
<dbReference type="InterPro" id="IPR005882">
    <property type="entry name" value="Bifunctional_GlmU"/>
</dbReference>
<keyword evidence="6 18" id="KW-0548">Nucleotidyltransferase</keyword>
<comment type="subunit">
    <text evidence="18">Homotrimer.</text>
</comment>
<keyword evidence="13 18" id="KW-0012">Acyltransferase</keyword>
<evidence type="ECO:0000313" key="21">
    <source>
        <dbReference type="EMBL" id="ACZ40940.1"/>
    </source>
</evidence>
<dbReference type="Pfam" id="PF00132">
    <property type="entry name" value="Hexapep"/>
    <property type="match status" value="1"/>
</dbReference>
<evidence type="ECO:0000256" key="5">
    <source>
        <dbReference type="ARBA" id="ARBA00022679"/>
    </source>
</evidence>
<dbReference type="EC" id="2.7.7.23" evidence="18"/>
<evidence type="ECO:0000256" key="14">
    <source>
        <dbReference type="ARBA" id="ARBA00023316"/>
    </source>
</evidence>
<organism evidence="21 22">
    <name type="scientific">Thermobaculum terrenum (strain ATCC BAA-798 / CCMEE 7001 / YNP1)</name>
    <dbReference type="NCBI Taxonomy" id="525904"/>
    <lineage>
        <taxon>Bacteria</taxon>
        <taxon>Bacillati</taxon>
        <taxon>Chloroflexota</taxon>
        <taxon>Chloroflexia</taxon>
        <taxon>Candidatus Thermobaculales</taxon>
        <taxon>Candidatus Thermobaculaceae</taxon>
        <taxon>Thermobaculum</taxon>
    </lineage>
</organism>
<feature type="binding site" evidence="18">
    <location>
        <position position="24"/>
    </location>
    <ligand>
        <name>UDP-N-acetyl-alpha-D-glucosamine</name>
        <dbReference type="ChEBI" id="CHEBI:57705"/>
    </ligand>
</feature>
<dbReference type="GO" id="GO:0019134">
    <property type="term" value="F:glucosamine-1-phosphate N-acetyltransferase activity"/>
    <property type="evidence" value="ECO:0007669"/>
    <property type="project" value="UniProtKB-UniRule"/>
</dbReference>
<dbReference type="Pfam" id="PF12804">
    <property type="entry name" value="NTP_transf_3"/>
    <property type="match status" value="1"/>
</dbReference>
<feature type="active site" description="Proton acceptor" evidence="18">
    <location>
        <position position="386"/>
    </location>
</feature>
<evidence type="ECO:0000256" key="1">
    <source>
        <dbReference type="ARBA" id="ARBA00004496"/>
    </source>
</evidence>
<evidence type="ECO:0000256" key="4">
    <source>
        <dbReference type="ARBA" id="ARBA00022490"/>
    </source>
</evidence>
<keyword evidence="12 18" id="KW-0511">Multifunctional enzyme</keyword>
<dbReference type="SUPFAM" id="SSF51161">
    <property type="entry name" value="Trimeric LpxA-like enzymes"/>
    <property type="match status" value="1"/>
</dbReference>
<evidence type="ECO:0000313" key="22">
    <source>
        <dbReference type="Proteomes" id="UP000000323"/>
    </source>
</evidence>
<keyword evidence="5 18" id="KW-0808">Transferase</keyword>
<dbReference type="NCBIfam" id="TIGR01173">
    <property type="entry name" value="glmU"/>
    <property type="match status" value="1"/>
</dbReference>
<dbReference type="GO" id="GO:0008360">
    <property type="term" value="P:regulation of cell shape"/>
    <property type="evidence" value="ECO:0007669"/>
    <property type="project" value="UniProtKB-KW"/>
</dbReference>
<sequence>MPESLGIVILAAGQGTRMKGHIHKVLHTVAGIPMIEHVLRSALQLEPSKLAVVLGHNADQVADVIKRKYQVDFVLQDPPRGTGDAVRVSRPAMDGVEHVMVLYGDTPLIRPETLRRLIDHHIAESPRVTILIGETHDPGRVLMDERGRVIAVVEEKQATEEQLKIRERNSGVAVFQADWMWEHLESLQPSPVSGEYQLTDLVNIAVREDIGGHWSAYTPETASQEISEPVDTKWPVQYVVVEDPSEAMGINNRLQLAIAEKIMRQRILESLMLSGVTVTDPESTYVDVDVRVDVDAVLLPGTHLTGKTKVSRGAVVGPYSFIRDSYLDEDCRVQMSVVEESYVGVKSDVGPFSHLRPGTRVEAGVHIGNFVETKNTVLHAGVKCGHVSYLGDAEVGEEANIGAGTITANYDGVNKNPTKIGRRAFIGVDTMLIAPVEVGEGAKTGAGAVVTKDVPAGKLVVGVPARQVPQHARKDEASEELEDEK</sequence>
<feature type="binding site" evidence="18">
    <location>
        <position position="169"/>
    </location>
    <ligand>
        <name>UDP-N-acetyl-alpha-D-glucosamine</name>
        <dbReference type="ChEBI" id="CHEBI:57705"/>
    </ligand>
</feature>
<evidence type="ECO:0000256" key="6">
    <source>
        <dbReference type="ARBA" id="ARBA00022695"/>
    </source>
</evidence>
<comment type="cofactor">
    <cofactor evidence="18">
        <name>Mg(2+)</name>
        <dbReference type="ChEBI" id="CHEBI:18420"/>
    </cofactor>
    <text evidence="18">Binds 1 Mg(2+) ion per subunit.</text>
</comment>
<dbReference type="GO" id="GO:0006048">
    <property type="term" value="P:UDP-N-acetylglucosamine biosynthetic process"/>
    <property type="evidence" value="ECO:0007669"/>
    <property type="project" value="UniProtKB-UniPathway"/>
</dbReference>
<dbReference type="KEGG" id="ttr:Tter_0017"/>
<dbReference type="HAMAP" id="MF_01631">
    <property type="entry name" value="GlmU"/>
    <property type="match status" value="1"/>
</dbReference>
<feature type="region of interest" description="Linker" evidence="18">
    <location>
        <begin position="254"/>
        <end position="274"/>
    </location>
</feature>
<evidence type="ECO:0000256" key="17">
    <source>
        <dbReference type="ARBA" id="ARBA00049628"/>
    </source>
</evidence>
<dbReference type="GO" id="GO:0071555">
    <property type="term" value="P:cell wall organization"/>
    <property type="evidence" value="ECO:0007669"/>
    <property type="project" value="UniProtKB-KW"/>
</dbReference>
<comment type="pathway">
    <text evidence="18">Bacterial outer membrane biogenesis; LPS lipid A biosynthesis.</text>
</comment>
<keyword evidence="10 18" id="KW-0133">Cell shape</keyword>
<feature type="binding site" evidence="18">
    <location>
        <position position="400"/>
    </location>
    <ligand>
        <name>UDP-N-acetyl-alpha-D-glucosamine</name>
        <dbReference type="ChEBI" id="CHEBI:57705"/>
    </ligand>
</feature>
<keyword evidence="11 18" id="KW-0573">Peptidoglycan synthesis</keyword>
<evidence type="ECO:0000259" key="20">
    <source>
        <dbReference type="Pfam" id="PF12804"/>
    </source>
</evidence>
<dbReference type="eggNOG" id="COG1207">
    <property type="taxonomic scope" value="Bacteria"/>
</dbReference>
<evidence type="ECO:0000256" key="3">
    <source>
        <dbReference type="ARBA" id="ARBA00007947"/>
    </source>
</evidence>